<protein>
    <recommendedName>
        <fullName evidence="2">Phage protein</fullName>
    </recommendedName>
</protein>
<organism evidence="1">
    <name type="scientific">Klebsiella phage vB_Kp_H01</name>
    <dbReference type="NCBI Taxonomy" id="3161140"/>
    <lineage>
        <taxon>Viruses</taxon>
        <taxon>Duplodnaviria</taxon>
        <taxon>Heunggongvirae</taxon>
        <taxon>Uroviricota</taxon>
        <taxon>Caudoviricetes</taxon>
    </lineage>
</organism>
<name>A0AAU8BBK0_9CAUD</name>
<accession>A0AAU8BBK0</accession>
<dbReference type="EMBL" id="PP836962">
    <property type="protein sequence ID" value="XCD09765.1"/>
    <property type="molecule type" value="Genomic_DNA"/>
</dbReference>
<reference evidence="1" key="1">
    <citation type="submission" date="2024-05" db="EMBL/GenBank/DDBJ databases">
        <authorList>
            <person name="Jiang H.L."/>
        </authorList>
    </citation>
    <scope>NUCLEOTIDE SEQUENCE</scope>
</reference>
<evidence type="ECO:0000313" key="1">
    <source>
        <dbReference type="EMBL" id="XCD09765.1"/>
    </source>
</evidence>
<proteinExistence type="predicted"/>
<sequence length="69" mass="7733">MKVLIMTATIKVLATTSVTGQYEVKLLEKKDSYRVEYGAEASEFMSLKQALNNYNQCVLHAETCAGFHD</sequence>
<gene>
    <name evidence="1" type="ORF">vBKpH01_3</name>
</gene>
<evidence type="ECO:0008006" key="2">
    <source>
        <dbReference type="Google" id="ProtNLM"/>
    </source>
</evidence>